<feature type="compositionally biased region" description="Polar residues" evidence="4">
    <location>
        <begin position="518"/>
        <end position="527"/>
    </location>
</feature>
<feature type="compositionally biased region" description="Basic and acidic residues" evidence="4">
    <location>
        <begin position="488"/>
        <end position="516"/>
    </location>
</feature>
<keyword evidence="3" id="KW-0862">Zinc</keyword>
<dbReference type="InterPro" id="IPR019786">
    <property type="entry name" value="Zinc_finger_PHD-type_CS"/>
</dbReference>
<dbReference type="EMBL" id="CAUEEQ010010571">
    <property type="protein sequence ID" value="CAJ0934564.1"/>
    <property type="molecule type" value="Genomic_DNA"/>
</dbReference>
<dbReference type="PROSITE" id="PS01359">
    <property type="entry name" value="ZF_PHD_1"/>
    <property type="match status" value="1"/>
</dbReference>
<feature type="region of interest" description="Disordered" evidence="4">
    <location>
        <begin position="459"/>
        <end position="527"/>
    </location>
</feature>
<feature type="domain" description="Zinc finger PHD-type" evidence="5">
    <location>
        <begin position="186"/>
        <end position="244"/>
    </location>
</feature>
<dbReference type="Pfam" id="PF08429">
    <property type="entry name" value="PLU-1"/>
    <property type="match status" value="1"/>
</dbReference>
<gene>
    <name evidence="6" type="ORF">RIMI_LOCUS5995713</name>
</gene>
<feature type="region of interest" description="Disordered" evidence="4">
    <location>
        <begin position="308"/>
        <end position="327"/>
    </location>
</feature>
<name>A0ABN9L8C0_9NEOB</name>
<dbReference type="InterPro" id="IPR013083">
    <property type="entry name" value="Znf_RING/FYVE/PHD"/>
</dbReference>
<dbReference type="InterPro" id="IPR001965">
    <property type="entry name" value="Znf_PHD"/>
</dbReference>
<sequence length="527" mass="59543">MEWASQSPDLNPIEKLWREVKLRVAKQQPQNINDLEMICKEEWTKIPPDNGDHYPCLDDLEGLVAVGRDLPVKMDELHQLEVQVAAAHSWRDKATKTFLKKNSCYTLLEVLCPSADVSSGTGKRSQWRKEKEHGLYRSDIESLGLSAQELRDPGCIVLAFKEGEQKEKAGILRLRTMNSSLERGCVCVCGQPAGELMLRCELCQDMFHGLCVPGPRLSAHRGAHTSQSVAWWEWDSRFLCPLCVRSRRPRLQTILSLLVALQKLSVRLPEGEALQCLTERAMSWQDRARRVLATPEISNAATTLTEKRQRLQNSKDPQALRETTRNEQNPVSSFVGIVGLLLNTSLPHVPHENGDGHSENGTCAMPDLDAMAALLPRIDRTSVLDISIGSRTLLEDLMLEGDLLEVTLEEELSISRLLLASQTPPVERLRSLIERRTRFSETKSQWLFSQQIERCERRASRLKGKDHEKKKKRRSERAEGGYLTPTLQKEELGPKRSRSDRSQDMAAEKESPRKAGAESNQNGEIPL</sequence>
<organism evidence="6 7">
    <name type="scientific">Ranitomeya imitator</name>
    <name type="common">mimic poison frog</name>
    <dbReference type="NCBI Taxonomy" id="111125"/>
    <lineage>
        <taxon>Eukaryota</taxon>
        <taxon>Metazoa</taxon>
        <taxon>Chordata</taxon>
        <taxon>Craniata</taxon>
        <taxon>Vertebrata</taxon>
        <taxon>Euteleostomi</taxon>
        <taxon>Amphibia</taxon>
        <taxon>Batrachia</taxon>
        <taxon>Anura</taxon>
        <taxon>Neobatrachia</taxon>
        <taxon>Hyloidea</taxon>
        <taxon>Dendrobatidae</taxon>
        <taxon>Dendrobatinae</taxon>
        <taxon>Ranitomeya</taxon>
    </lineage>
</organism>
<evidence type="ECO:0000256" key="4">
    <source>
        <dbReference type="SAM" id="MobiDB-lite"/>
    </source>
</evidence>
<dbReference type="SMART" id="SM00249">
    <property type="entry name" value="PHD"/>
    <property type="match status" value="1"/>
</dbReference>
<keyword evidence="7" id="KW-1185">Reference proteome</keyword>
<evidence type="ECO:0000256" key="2">
    <source>
        <dbReference type="ARBA" id="ARBA00022771"/>
    </source>
</evidence>
<evidence type="ECO:0000256" key="3">
    <source>
        <dbReference type="ARBA" id="ARBA00022833"/>
    </source>
</evidence>
<dbReference type="InterPro" id="IPR036397">
    <property type="entry name" value="RNaseH_sf"/>
</dbReference>
<keyword evidence="1" id="KW-0479">Metal-binding</keyword>
<evidence type="ECO:0000313" key="6">
    <source>
        <dbReference type="EMBL" id="CAJ0934564.1"/>
    </source>
</evidence>
<reference evidence="6" key="1">
    <citation type="submission" date="2023-07" db="EMBL/GenBank/DDBJ databases">
        <authorList>
            <person name="Stuckert A."/>
        </authorList>
    </citation>
    <scope>NUCLEOTIDE SEQUENCE</scope>
</reference>
<dbReference type="InterPro" id="IPR013637">
    <property type="entry name" value="Lys_sp_deMease-like_dom"/>
</dbReference>
<dbReference type="Gene3D" id="3.30.40.10">
    <property type="entry name" value="Zinc/RING finger domain, C3HC4 (zinc finger)"/>
    <property type="match status" value="1"/>
</dbReference>
<keyword evidence="2" id="KW-0863">Zinc-finger</keyword>
<dbReference type="Gene3D" id="3.30.420.10">
    <property type="entry name" value="Ribonuclease H-like superfamily/Ribonuclease H"/>
    <property type="match status" value="1"/>
</dbReference>
<protein>
    <recommendedName>
        <fullName evidence="5">Zinc finger PHD-type domain-containing protein</fullName>
    </recommendedName>
</protein>
<accession>A0ABN9L8C0</accession>
<evidence type="ECO:0000259" key="5">
    <source>
        <dbReference type="SMART" id="SM00249"/>
    </source>
</evidence>
<evidence type="ECO:0000313" key="7">
    <source>
        <dbReference type="Proteomes" id="UP001176940"/>
    </source>
</evidence>
<dbReference type="Proteomes" id="UP001176940">
    <property type="component" value="Unassembled WGS sequence"/>
</dbReference>
<evidence type="ECO:0000256" key="1">
    <source>
        <dbReference type="ARBA" id="ARBA00022723"/>
    </source>
</evidence>
<dbReference type="InterPro" id="IPR011011">
    <property type="entry name" value="Znf_FYVE_PHD"/>
</dbReference>
<dbReference type="SUPFAM" id="SSF57903">
    <property type="entry name" value="FYVE/PHD zinc finger"/>
    <property type="match status" value="1"/>
</dbReference>
<comment type="caution">
    <text evidence="6">The sequence shown here is derived from an EMBL/GenBank/DDBJ whole genome shotgun (WGS) entry which is preliminary data.</text>
</comment>
<proteinExistence type="predicted"/>